<comment type="similarity">
    <text evidence="1 2">Belongs to the TIFY/JAZ family.</text>
</comment>
<dbReference type="Pfam" id="PF09425">
    <property type="entry name" value="Jas_motif"/>
    <property type="match status" value="1"/>
</dbReference>
<comment type="function">
    <text evidence="2">Repressor of jasmonate responses.</text>
</comment>
<evidence type="ECO:0000256" key="1">
    <source>
        <dbReference type="ARBA" id="ARBA00008614"/>
    </source>
</evidence>
<comment type="domain">
    <text evidence="2">The jas domain is required for interaction with COI1.</text>
</comment>
<keyword evidence="2" id="KW-1184">Jasmonic acid signaling pathway</keyword>
<dbReference type="GO" id="GO:2000022">
    <property type="term" value="P:regulation of jasmonic acid mediated signaling pathway"/>
    <property type="evidence" value="ECO:0007669"/>
    <property type="project" value="UniProtKB-UniRule"/>
</dbReference>
<dbReference type="GO" id="GO:0005634">
    <property type="term" value="C:nucleus"/>
    <property type="evidence" value="ECO:0007669"/>
    <property type="project" value="UniProtKB-SubCell"/>
</dbReference>
<dbReference type="PROSITE" id="PS51320">
    <property type="entry name" value="TIFY"/>
    <property type="match status" value="1"/>
</dbReference>
<evidence type="ECO:0000259" key="4">
    <source>
        <dbReference type="PROSITE" id="PS51320"/>
    </source>
</evidence>
<comment type="subcellular location">
    <subcellularLocation>
        <location evidence="2">Nucleus</location>
    </subcellularLocation>
</comment>
<dbReference type="GO" id="GO:0009611">
    <property type="term" value="P:response to wounding"/>
    <property type="evidence" value="ECO:0007669"/>
    <property type="project" value="UniProtKB-UniRule"/>
</dbReference>
<dbReference type="InterPro" id="IPR018467">
    <property type="entry name" value="CCT_CS"/>
</dbReference>
<dbReference type="InterPro" id="IPR040390">
    <property type="entry name" value="TIFY/JAZ"/>
</dbReference>
<dbReference type="PANTHER" id="PTHR33077:SF140">
    <property type="entry name" value="PROTEIN TIFY 10B"/>
    <property type="match status" value="1"/>
</dbReference>
<accession>A0AAN8W4P4</accession>
<dbReference type="Pfam" id="PF06200">
    <property type="entry name" value="tify"/>
    <property type="match status" value="1"/>
</dbReference>
<dbReference type="EMBL" id="JBAMMX010000004">
    <property type="protein sequence ID" value="KAK6941276.1"/>
    <property type="molecule type" value="Genomic_DNA"/>
</dbReference>
<reference evidence="5 6" key="1">
    <citation type="submission" date="2023-12" db="EMBL/GenBank/DDBJ databases">
        <title>A high-quality genome assembly for Dillenia turbinata (Dilleniales).</title>
        <authorList>
            <person name="Chanderbali A."/>
        </authorList>
    </citation>
    <scope>NUCLEOTIDE SEQUENCE [LARGE SCALE GENOMIC DNA]</scope>
    <source>
        <strain evidence="5">LSX21</strain>
        <tissue evidence="5">Leaf</tissue>
    </source>
</reference>
<dbReference type="PANTHER" id="PTHR33077">
    <property type="entry name" value="PROTEIN TIFY 4A-RELATED-RELATED"/>
    <property type="match status" value="1"/>
</dbReference>
<evidence type="ECO:0000256" key="3">
    <source>
        <dbReference type="SAM" id="MobiDB-lite"/>
    </source>
</evidence>
<dbReference type="SMART" id="SM00979">
    <property type="entry name" value="TIFY"/>
    <property type="match status" value="1"/>
</dbReference>
<dbReference type="GO" id="GO:0031347">
    <property type="term" value="P:regulation of defense response"/>
    <property type="evidence" value="ECO:0007669"/>
    <property type="project" value="UniProtKB-UniRule"/>
</dbReference>
<keyword evidence="6" id="KW-1185">Reference proteome</keyword>
<feature type="compositionally biased region" description="Low complexity" evidence="3">
    <location>
        <begin position="18"/>
        <end position="27"/>
    </location>
</feature>
<proteinExistence type="inferred from homology"/>
<keyword evidence="2" id="KW-0539">Nucleus</keyword>
<feature type="domain" description="Tify" evidence="4">
    <location>
        <begin position="109"/>
        <end position="144"/>
    </location>
</feature>
<evidence type="ECO:0000256" key="2">
    <source>
        <dbReference type="RuleBase" id="RU369065"/>
    </source>
</evidence>
<dbReference type="AlphaFoldDB" id="A0AAN8W4P4"/>
<dbReference type="Proteomes" id="UP001370490">
    <property type="component" value="Unassembled WGS sequence"/>
</dbReference>
<comment type="caution">
    <text evidence="5">The sequence shown here is derived from an EMBL/GenBank/DDBJ whole genome shotgun (WGS) entry which is preliminary data.</text>
</comment>
<dbReference type="InterPro" id="IPR010399">
    <property type="entry name" value="Tify_dom"/>
</dbReference>
<feature type="region of interest" description="Disordered" evidence="3">
    <location>
        <begin position="1"/>
        <end position="27"/>
    </location>
</feature>
<evidence type="ECO:0000313" key="6">
    <source>
        <dbReference type="Proteomes" id="UP001370490"/>
    </source>
</evidence>
<name>A0AAN8W4P4_9MAGN</name>
<organism evidence="5 6">
    <name type="scientific">Dillenia turbinata</name>
    <dbReference type="NCBI Taxonomy" id="194707"/>
    <lineage>
        <taxon>Eukaryota</taxon>
        <taxon>Viridiplantae</taxon>
        <taxon>Streptophyta</taxon>
        <taxon>Embryophyta</taxon>
        <taxon>Tracheophyta</taxon>
        <taxon>Spermatophyta</taxon>
        <taxon>Magnoliopsida</taxon>
        <taxon>eudicotyledons</taxon>
        <taxon>Gunneridae</taxon>
        <taxon>Pentapetalae</taxon>
        <taxon>Dilleniales</taxon>
        <taxon>Dilleniaceae</taxon>
        <taxon>Dillenia</taxon>
    </lineage>
</organism>
<sequence>MPSSSEFSDPGRFSGQRSVKSPSEKSSFSQTCSLLSQYLKEKKGSFGDLSLGINCNVVEPNSTGTRETFRQTAITMNLFPEEAGFSSSDSEHNIINTVDSSSSKGGSAMEPESAQMTIFYAGQVIVFNNFSADKAKEIMQLASKCCSPKPHTSTLVAPNLANNPNESSVTQFSHSGSHPIPCLGNNLIQDRLPQRQTLPLPQPPLAPQRIVSNLRMSRKHSLQRFLEKRKDRITARAPFQLSKPESAPQKPAESKSWLGLLDYRDPILG</sequence>
<evidence type="ECO:0000313" key="5">
    <source>
        <dbReference type="EMBL" id="KAK6941276.1"/>
    </source>
</evidence>
<protein>
    <recommendedName>
        <fullName evidence="2">Protein TIFY</fullName>
    </recommendedName>
    <alternativeName>
        <fullName evidence="2">Jasmonate ZIM domain-containing protein</fullName>
    </alternativeName>
</protein>
<gene>
    <name evidence="5" type="ORF">RJ641_026653</name>
</gene>